<dbReference type="Proteomes" id="UP000789342">
    <property type="component" value="Unassembled WGS sequence"/>
</dbReference>
<name>A0A9N9IG79_9GLOM</name>
<organism evidence="2 3">
    <name type="scientific">Acaulospora morrowiae</name>
    <dbReference type="NCBI Taxonomy" id="94023"/>
    <lineage>
        <taxon>Eukaryota</taxon>
        <taxon>Fungi</taxon>
        <taxon>Fungi incertae sedis</taxon>
        <taxon>Mucoromycota</taxon>
        <taxon>Glomeromycotina</taxon>
        <taxon>Glomeromycetes</taxon>
        <taxon>Diversisporales</taxon>
        <taxon>Acaulosporaceae</taxon>
        <taxon>Acaulospora</taxon>
    </lineage>
</organism>
<dbReference type="EMBL" id="CAJVPV010027213">
    <property type="protein sequence ID" value="CAG8733549.1"/>
    <property type="molecule type" value="Genomic_DNA"/>
</dbReference>
<feature type="non-terminal residue" evidence="2">
    <location>
        <position position="120"/>
    </location>
</feature>
<gene>
    <name evidence="2" type="ORF">AMORRO_LOCUS14202</name>
</gene>
<feature type="compositionally biased region" description="Low complexity" evidence="1">
    <location>
        <begin position="98"/>
        <end position="120"/>
    </location>
</feature>
<proteinExistence type="predicted"/>
<accession>A0A9N9IG79</accession>
<evidence type="ECO:0000313" key="3">
    <source>
        <dbReference type="Proteomes" id="UP000789342"/>
    </source>
</evidence>
<protein>
    <submittedName>
        <fullName evidence="2">2993_t:CDS:1</fullName>
    </submittedName>
</protein>
<keyword evidence="3" id="KW-1185">Reference proteome</keyword>
<dbReference type="OrthoDB" id="5816at2759"/>
<evidence type="ECO:0000256" key="1">
    <source>
        <dbReference type="SAM" id="MobiDB-lite"/>
    </source>
</evidence>
<reference evidence="2" key="1">
    <citation type="submission" date="2021-06" db="EMBL/GenBank/DDBJ databases">
        <authorList>
            <person name="Kallberg Y."/>
            <person name="Tangrot J."/>
            <person name="Rosling A."/>
        </authorList>
    </citation>
    <scope>NUCLEOTIDE SEQUENCE</scope>
    <source>
        <strain evidence="2">CL551</strain>
    </source>
</reference>
<comment type="caution">
    <text evidence="2">The sequence shown here is derived from an EMBL/GenBank/DDBJ whole genome shotgun (WGS) entry which is preliminary data.</text>
</comment>
<sequence length="120" mass="13653">NMSWYRTVAKFLVVSIGKKAFLLGISKVFDAVELQAQSYGIPHIYRRTLEINRKVIRNPYMRKRTTVWIRQGFLIPNKIDIILGLAPKKPNIPPNTLPPKTLSPTKPTSPQSPTGTIRRS</sequence>
<feature type="region of interest" description="Disordered" evidence="1">
    <location>
        <begin position="92"/>
        <end position="120"/>
    </location>
</feature>
<evidence type="ECO:0000313" key="2">
    <source>
        <dbReference type="EMBL" id="CAG8733549.1"/>
    </source>
</evidence>
<dbReference type="AlphaFoldDB" id="A0A9N9IG79"/>